<name>A0ABW6IH71_9CYAN</name>
<accession>A0ABW6IH71</accession>
<sequence length="245" mass="26532">MSKDLDLGEQAISKAVELGLESQLEQAETLEVSINTDAGKLVQGELDAVEVKGQGLVMEQGLRSEKLHLATNAISINPLKAAVGEIEIEKPVEAKTVVVLTETDIEAAFNSPYIGQKLETLQIEVEGQTTHIKPHQVEFSIPEIDTICLRADVELVQTGEVQKVAFKAQPRMAEAGHQVVLENVEPLDEAKAQPALTQALVAVAADLLDLRNFELGDMSLRFERLTVVPGQIKLQAEATINSLPS</sequence>
<keyword evidence="2" id="KW-1185">Reference proteome</keyword>
<reference evidence="1 2" key="1">
    <citation type="submission" date="2024-10" db="EMBL/GenBank/DDBJ databases">
        <authorList>
            <person name="Ratan Roy A."/>
            <person name="Morales Sandoval P.H."/>
            <person name="De Los Santos Villalobos S."/>
            <person name="Chakraborty S."/>
            <person name="Mukherjee J."/>
        </authorList>
    </citation>
    <scope>NUCLEOTIDE SEQUENCE [LARGE SCALE GENOMIC DNA]</scope>
    <source>
        <strain evidence="1 2">S1</strain>
    </source>
</reference>
<dbReference type="Pfam" id="PF11209">
    <property type="entry name" value="LmeA"/>
    <property type="match status" value="1"/>
</dbReference>
<evidence type="ECO:0000313" key="2">
    <source>
        <dbReference type="Proteomes" id="UP001600165"/>
    </source>
</evidence>
<organism evidence="1 2">
    <name type="scientific">Almyronema epifaneia S1</name>
    <dbReference type="NCBI Taxonomy" id="2991925"/>
    <lineage>
        <taxon>Bacteria</taxon>
        <taxon>Bacillati</taxon>
        <taxon>Cyanobacteriota</taxon>
        <taxon>Cyanophyceae</taxon>
        <taxon>Nodosilineales</taxon>
        <taxon>Nodosilineaceae</taxon>
        <taxon>Almyronema</taxon>
        <taxon>Almyronema epifaneia</taxon>
    </lineage>
</organism>
<protein>
    <submittedName>
        <fullName evidence="1">DUF2993 domain-containing protein</fullName>
    </submittedName>
</protein>
<proteinExistence type="predicted"/>
<dbReference type="RefSeq" id="WP_377966014.1">
    <property type="nucleotide sequence ID" value="NZ_JBHZOL010000086.1"/>
</dbReference>
<dbReference type="EMBL" id="JBHZOL010000086">
    <property type="protein sequence ID" value="MFE4107369.1"/>
    <property type="molecule type" value="Genomic_DNA"/>
</dbReference>
<evidence type="ECO:0000313" key="1">
    <source>
        <dbReference type="EMBL" id="MFE4107369.1"/>
    </source>
</evidence>
<dbReference type="InterPro" id="IPR021373">
    <property type="entry name" value="DUF2993"/>
</dbReference>
<gene>
    <name evidence="1" type="ORF">ACFVKH_13840</name>
</gene>
<comment type="caution">
    <text evidence="1">The sequence shown here is derived from an EMBL/GenBank/DDBJ whole genome shotgun (WGS) entry which is preliminary data.</text>
</comment>
<dbReference type="Proteomes" id="UP001600165">
    <property type="component" value="Unassembled WGS sequence"/>
</dbReference>